<dbReference type="GO" id="GO:0015074">
    <property type="term" value="P:DNA integration"/>
    <property type="evidence" value="ECO:0007669"/>
    <property type="project" value="InterPro"/>
</dbReference>
<accession>A0A919MBN2</accession>
<evidence type="ECO:0000313" key="5">
    <source>
        <dbReference type="EMBL" id="GIE13846.1"/>
    </source>
</evidence>
<protein>
    <recommendedName>
        <fullName evidence="4">Tyr recombinase domain-containing protein</fullName>
    </recommendedName>
</protein>
<gene>
    <name evidence="5" type="ORF">Afe05nite_56860</name>
</gene>
<dbReference type="InterPro" id="IPR050090">
    <property type="entry name" value="Tyrosine_recombinase_XerCD"/>
</dbReference>
<keyword evidence="2" id="KW-0238">DNA-binding</keyword>
<dbReference type="PANTHER" id="PTHR30349:SF41">
    <property type="entry name" value="INTEGRASE_RECOMBINASE PROTEIN MJ0367-RELATED"/>
    <property type="match status" value="1"/>
</dbReference>
<evidence type="ECO:0000256" key="1">
    <source>
        <dbReference type="ARBA" id="ARBA00008857"/>
    </source>
</evidence>
<evidence type="ECO:0000313" key="6">
    <source>
        <dbReference type="Proteomes" id="UP000598174"/>
    </source>
</evidence>
<dbReference type="Pfam" id="PF00589">
    <property type="entry name" value="Phage_integrase"/>
    <property type="match status" value="1"/>
</dbReference>
<evidence type="ECO:0000256" key="3">
    <source>
        <dbReference type="ARBA" id="ARBA00023172"/>
    </source>
</evidence>
<keyword evidence="6" id="KW-1185">Reference proteome</keyword>
<organism evidence="5 6">
    <name type="scientific">Paractinoplanes ferrugineus</name>
    <dbReference type="NCBI Taxonomy" id="113564"/>
    <lineage>
        <taxon>Bacteria</taxon>
        <taxon>Bacillati</taxon>
        <taxon>Actinomycetota</taxon>
        <taxon>Actinomycetes</taxon>
        <taxon>Micromonosporales</taxon>
        <taxon>Micromonosporaceae</taxon>
        <taxon>Paractinoplanes</taxon>
    </lineage>
</organism>
<dbReference type="InterPro" id="IPR013762">
    <property type="entry name" value="Integrase-like_cat_sf"/>
</dbReference>
<comment type="caution">
    <text evidence="5">The sequence shown here is derived from an EMBL/GenBank/DDBJ whole genome shotgun (WGS) entry which is preliminary data.</text>
</comment>
<sequence length="296" mass="32745">MRDWDRSLRAGNHPETTRYNYVLAASQLAAYLGEGMPEAGGACDPASVDGRQVVAFQASVVESRSAGTGLNKHKALQQFFRWLVAEGEVERSPMSEVPKPKVVQELVEVLSDEQTRRILDVCQGQGFVQLRDQALVRMFYNTGARLSEVGDLLVSEVDLDTDSVVLTGKGGKQRRVRFGVKTAAALRRYVRARSRRPGLTGIDQLWIAAKGARPFKSNGIKIRLRVLGERAGVEHVHAQRWRHSFAHEWKLAGGDTGDLMLLMGWSSEEMPRRYGASAAAERAQAVHARLGIGERV</sequence>
<dbReference type="EMBL" id="BOMM01000050">
    <property type="protein sequence ID" value="GIE13846.1"/>
    <property type="molecule type" value="Genomic_DNA"/>
</dbReference>
<dbReference type="InterPro" id="IPR011010">
    <property type="entry name" value="DNA_brk_join_enz"/>
</dbReference>
<dbReference type="AlphaFoldDB" id="A0A919MBN2"/>
<dbReference type="Proteomes" id="UP000598174">
    <property type="component" value="Unassembled WGS sequence"/>
</dbReference>
<proteinExistence type="inferred from homology"/>
<comment type="similarity">
    <text evidence="1">Belongs to the 'phage' integrase family.</text>
</comment>
<dbReference type="Gene3D" id="1.10.150.130">
    <property type="match status" value="1"/>
</dbReference>
<dbReference type="PROSITE" id="PS51898">
    <property type="entry name" value="TYR_RECOMBINASE"/>
    <property type="match status" value="1"/>
</dbReference>
<evidence type="ECO:0000256" key="2">
    <source>
        <dbReference type="ARBA" id="ARBA00023125"/>
    </source>
</evidence>
<name>A0A919MBN2_9ACTN</name>
<dbReference type="PANTHER" id="PTHR30349">
    <property type="entry name" value="PHAGE INTEGRASE-RELATED"/>
    <property type="match status" value="1"/>
</dbReference>
<dbReference type="InterPro" id="IPR002104">
    <property type="entry name" value="Integrase_catalytic"/>
</dbReference>
<dbReference type="CDD" id="cd00397">
    <property type="entry name" value="DNA_BRE_C"/>
    <property type="match status" value="1"/>
</dbReference>
<keyword evidence="3" id="KW-0233">DNA recombination</keyword>
<dbReference type="Gene3D" id="1.10.443.10">
    <property type="entry name" value="Intergrase catalytic core"/>
    <property type="match status" value="1"/>
</dbReference>
<dbReference type="SUPFAM" id="SSF56349">
    <property type="entry name" value="DNA breaking-rejoining enzymes"/>
    <property type="match status" value="1"/>
</dbReference>
<dbReference type="GO" id="GO:0003677">
    <property type="term" value="F:DNA binding"/>
    <property type="evidence" value="ECO:0007669"/>
    <property type="project" value="UniProtKB-KW"/>
</dbReference>
<evidence type="ECO:0000259" key="4">
    <source>
        <dbReference type="PROSITE" id="PS51898"/>
    </source>
</evidence>
<dbReference type="GO" id="GO:0006310">
    <property type="term" value="P:DNA recombination"/>
    <property type="evidence" value="ECO:0007669"/>
    <property type="project" value="UniProtKB-KW"/>
</dbReference>
<reference evidence="5" key="1">
    <citation type="submission" date="2021-01" db="EMBL/GenBank/DDBJ databases">
        <title>Whole genome shotgun sequence of Actinoplanes ferrugineus NBRC 15555.</title>
        <authorList>
            <person name="Komaki H."/>
            <person name="Tamura T."/>
        </authorList>
    </citation>
    <scope>NUCLEOTIDE SEQUENCE</scope>
    <source>
        <strain evidence="5">NBRC 15555</strain>
    </source>
</reference>
<dbReference type="InterPro" id="IPR010998">
    <property type="entry name" value="Integrase_recombinase_N"/>
</dbReference>
<feature type="domain" description="Tyr recombinase" evidence="4">
    <location>
        <begin position="105"/>
        <end position="288"/>
    </location>
</feature>